<dbReference type="RefSeq" id="WP_176953275.1">
    <property type="nucleotide sequence ID" value="NZ_FNGF01000002.1"/>
</dbReference>
<keyword evidence="2" id="KW-0805">Transcription regulation</keyword>
<dbReference type="SMART" id="SM01043">
    <property type="entry name" value="BTAD"/>
    <property type="match status" value="1"/>
</dbReference>
<dbReference type="STRING" id="380244.SAMN05216298_2173"/>
<dbReference type="GO" id="GO:0006355">
    <property type="term" value="P:regulation of DNA-templated transcription"/>
    <property type="evidence" value="ECO:0007669"/>
    <property type="project" value="InterPro"/>
</dbReference>
<name>A0A1G9G2H9_9ACTN</name>
<dbReference type="Gene3D" id="1.10.10.10">
    <property type="entry name" value="Winged helix-like DNA-binding domain superfamily/Winged helix DNA-binding domain"/>
    <property type="match status" value="1"/>
</dbReference>
<proteinExistence type="inferred from homology"/>
<reference evidence="8" key="1">
    <citation type="submission" date="2016-10" db="EMBL/GenBank/DDBJ databases">
        <authorList>
            <person name="Varghese N."/>
            <person name="Submissions S."/>
        </authorList>
    </citation>
    <scope>NUCLEOTIDE SEQUENCE [LARGE SCALE GENOMIC DNA]</scope>
    <source>
        <strain evidence="8">CGMCC 4.3147</strain>
    </source>
</reference>
<evidence type="ECO:0000259" key="6">
    <source>
        <dbReference type="SMART" id="SM01043"/>
    </source>
</evidence>
<dbReference type="InterPro" id="IPR011990">
    <property type="entry name" value="TPR-like_helical_dom_sf"/>
</dbReference>
<keyword evidence="4" id="KW-0804">Transcription</keyword>
<evidence type="ECO:0000256" key="1">
    <source>
        <dbReference type="ARBA" id="ARBA00005820"/>
    </source>
</evidence>
<dbReference type="GO" id="GO:0000160">
    <property type="term" value="P:phosphorelay signal transduction system"/>
    <property type="evidence" value="ECO:0007669"/>
    <property type="project" value="InterPro"/>
</dbReference>
<dbReference type="AlphaFoldDB" id="A0A1G9G2H9"/>
<evidence type="ECO:0000256" key="4">
    <source>
        <dbReference type="ARBA" id="ARBA00023163"/>
    </source>
</evidence>
<sequence>MPLSRPAEPTPADASEHCSVTILGEVGAVVDGSEVPVTSHRLRALLAGLAVSADATVSFDRLAEIVWGEDFPGNVRRSLQTYLSRLRAALGTGRVLTSSSGARLRVDPEDVDALRFEHLLDRAAAAGDGEAYPLLEEALGLWRGEPFTGLESRLLLETDAPRLVERRLAAIERLVDLDLAAGRAGSRIAELRALAAAYPLRESLWTRLVLALSATGRGAEALEAYETVRTRLAEELGADPGADLQRLHRELLTEGAEPPPSPQSAPRPVPVPRQLPMDVDHFVGRIDELKELEALVAAPSGRGSKVAVVTGMAGVGKTSLVVHFAHRAAPRFPDGQLYIDLAGFGPRPPVGTDEAVRRLLDAFAVPPEHVPEDLDARAGLYRSITAGKRLLVVLDNAADPEHVRALLPGGPGCFTLVASRDRLGGLVAATAAHPLPVEPVPPADARQMFMRRIGPDRAARERAAFDVLVQRCSGLPLALAVASARAATAAHLPLSDLTATLSSPVGVLDGLAGHGPDLRAVFSWSYRGLGEDAARLFRSLGTVPGAELTAEAAASLAGLTVAQAAVALGELARASLAAERPGGRITLHDLLCAYAATLAEECDDDAGIAAAIGRLCDHYTHTAHRADALLDPQRDPIALPEPTVPVRELPDRDAALAWFAHERHTLARLVRLAADRGFDRRCWRLAWAMTTYLDLSSLWEDWAATQRLAAAAAAREGEPAQVALSRRLLGRALVRMDRLGEATGQFLSALDHYAIAPDPVGEAMTYINLGWLEETRLDFQAALRHNRCALDRFEAAGHVVGQSRALNALGWDHLRLGEFEPARELCETALELQIRLGDRRGEAETLDSLAHVHHGLGAHAEAEAHLVRAIGIFREVGDRYNEADLYGTLAGFREGWGDADGARIARDRAAALLEAIEHAGAPEAGEGPQGSGS</sequence>
<dbReference type="EMBL" id="FNGF01000002">
    <property type="protein sequence ID" value="SDK94868.1"/>
    <property type="molecule type" value="Genomic_DNA"/>
</dbReference>
<dbReference type="Gene3D" id="3.40.50.300">
    <property type="entry name" value="P-loop containing nucleotide triphosphate hydrolases"/>
    <property type="match status" value="1"/>
</dbReference>
<evidence type="ECO:0000256" key="2">
    <source>
        <dbReference type="ARBA" id="ARBA00023015"/>
    </source>
</evidence>
<evidence type="ECO:0000256" key="3">
    <source>
        <dbReference type="ARBA" id="ARBA00023125"/>
    </source>
</evidence>
<dbReference type="SMART" id="SM00862">
    <property type="entry name" value="Trans_reg_C"/>
    <property type="match status" value="1"/>
</dbReference>
<feature type="domain" description="Bacterial transcriptional activator" evidence="6">
    <location>
        <begin position="111"/>
        <end position="252"/>
    </location>
</feature>
<dbReference type="GO" id="GO:0003677">
    <property type="term" value="F:DNA binding"/>
    <property type="evidence" value="ECO:0007669"/>
    <property type="project" value="UniProtKB-KW"/>
</dbReference>
<comment type="similarity">
    <text evidence="1">Belongs to the AfsR/DnrI/RedD regulatory family.</text>
</comment>
<dbReference type="InterPro" id="IPR001867">
    <property type="entry name" value="OmpR/PhoB-type_DNA-bd"/>
</dbReference>
<dbReference type="Pfam" id="PF13424">
    <property type="entry name" value="TPR_12"/>
    <property type="match status" value="1"/>
</dbReference>
<dbReference type="SUPFAM" id="SSF48452">
    <property type="entry name" value="TPR-like"/>
    <property type="match status" value="3"/>
</dbReference>
<dbReference type="CDD" id="cd15831">
    <property type="entry name" value="BTAD"/>
    <property type="match status" value="1"/>
</dbReference>
<dbReference type="Proteomes" id="UP000198662">
    <property type="component" value="Unassembled WGS sequence"/>
</dbReference>
<evidence type="ECO:0000313" key="8">
    <source>
        <dbReference type="Proteomes" id="UP000198662"/>
    </source>
</evidence>
<keyword evidence="3 7" id="KW-0238">DNA-binding</keyword>
<evidence type="ECO:0000259" key="5">
    <source>
        <dbReference type="SMART" id="SM00862"/>
    </source>
</evidence>
<dbReference type="Pfam" id="PF03704">
    <property type="entry name" value="BTAD"/>
    <property type="match status" value="1"/>
</dbReference>
<dbReference type="SUPFAM" id="SSF52540">
    <property type="entry name" value="P-loop containing nucleoside triphosphate hydrolases"/>
    <property type="match status" value="1"/>
</dbReference>
<protein>
    <submittedName>
        <fullName evidence="7">DNA-binding transcriptional activator of the SARP family</fullName>
    </submittedName>
</protein>
<dbReference type="Gene3D" id="1.25.40.10">
    <property type="entry name" value="Tetratricopeptide repeat domain"/>
    <property type="match status" value="2"/>
</dbReference>
<dbReference type="PANTHER" id="PTHR35807:SF1">
    <property type="entry name" value="TRANSCRIPTIONAL REGULATOR REDD"/>
    <property type="match status" value="1"/>
</dbReference>
<organism evidence="7 8">
    <name type="scientific">Glycomyces sambucus</name>
    <dbReference type="NCBI Taxonomy" id="380244"/>
    <lineage>
        <taxon>Bacteria</taxon>
        <taxon>Bacillati</taxon>
        <taxon>Actinomycetota</taxon>
        <taxon>Actinomycetes</taxon>
        <taxon>Glycomycetales</taxon>
        <taxon>Glycomycetaceae</taxon>
        <taxon>Glycomyces</taxon>
    </lineage>
</organism>
<accession>A0A1G9G2H9</accession>
<dbReference type="InterPro" id="IPR019734">
    <property type="entry name" value="TPR_rpt"/>
</dbReference>
<dbReference type="InterPro" id="IPR005158">
    <property type="entry name" value="BTAD"/>
</dbReference>
<dbReference type="SMART" id="SM00028">
    <property type="entry name" value="TPR"/>
    <property type="match status" value="4"/>
</dbReference>
<dbReference type="InterPro" id="IPR051677">
    <property type="entry name" value="AfsR-DnrI-RedD_regulator"/>
</dbReference>
<dbReference type="InterPro" id="IPR027417">
    <property type="entry name" value="P-loop_NTPase"/>
</dbReference>
<keyword evidence="8" id="KW-1185">Reference proteome</keyword>
<feature type="domain" description="OmpR/PhoB-type" evidence="5">
    <location>
        <begin position="32"/>
        <end position="106"/>
    </location>
</feature>
<dbReference type="InterPro" id="IPR016032">
    <property type="entry name" value="Sig_transdc_resp-reg_C-effctor"/>
</dbReference>
<evidence type="ECO:0000313" key="7">
    <source>
        <dbReference type="EMBL" id="SDK94868.1"/>
    </source>
</evidence>
<dbReference type="PANTHER" id="PTHR35807">
    <property type="entry name" value="TRANSCRIPTIONAL REGULATOR REDD-RELATED"/>
    <property type="match status" value="1"/>
</dbReference>
<dbReference type="SUPFAM" id="SSF46894">
    <property type="entry name" value="C-terminal effector domain of the bipartite response regulators"/>
    <property type="match status" value="1"/>
</dbReference>
<dbReference type="PRINTS" id="PR00364">
    <property type="entry name" value="DISEASERSIST"/>
</dbReference>
<dbReference type="InterPro" id="IPR036388">
    <property type="entry name" value="WH-like_DNA-bd_sf"/>
</dbReference>
<gene>
    <name evidence="7" type="ORF">SAMN05216298_2173</name>
</gene>